<organism evidence="5 6">
    <name type="scientific">Actinoplanes xinjiangensis</name>
    <dbReference type="NCBI Taxonomy" id="512350"/>
    <lineage>
        <taxon>Bacteria</taxon>
        <taxon>Bacillati</taxon>
        <taxon>Actinomycetota</taxon>
        <taxon>Actinomycetes</taxon>
        <taxon>Micromonosporales</taxon>
        <taxon>Micromonosporaceae</taxon>
        <taxon>Actinoplanes</taxon>
    </lineage>
</organism>
<dbReference type="Gene3D" id="3.40.605.10">
    <property type="entry name" value="Aldehyde Dehydrogenase, Chain A, domain 1"/>
    <property type="match status" value="1"/>
</dbReference>
<accession>A0A316FWA7</accession>
<dbReference type="FunFam" id="3.40.605.10:FF:000007">
    <property type="entry name" value="NAD/NADP-dependent betaine aldehyde dehydrogenase"/>
    <property type="match status" value="1"/>
</dbReference>
<comment type="caution">
    <text evidence="5">The sequence shown here is derived from an EMBL/GenBank/DDBJ whole genome shotgun (WGS) entry which is preliminary data.</text>
</comment>
<dbReference type="InterPro" id="IPR016160">
    <property type="entry name" value="Ald_DH_CS_CYS"/>
</dbReference>
<evidence type="ECO:0000256" key="2">
    <source>
        <dbReference type="ARBA" id="ARBA00023002"/>
    </source>
</evidence>
<dbReference type="InterPro" id="IPR016163">
    <property type="entry name" value="Ald_DH_C"/>
</dbReference>
<evidence type="ECO:0000259" key="4">
    <source>
        <dbReference type="Pfam" id="PF00171"/>
    </source>
</evidence>
<evidence type="ECO:0000313" key="5">
    <source>
        <dbReference type="EMBL" id="PWK52622.1"/>
    </source>
</evidence>
<dbReference type="InterPro" id="IPR015590">
    <property type="entry name" value="Aldehyde_DH_dom"/>
</dbReference>
<protein>
    <submittedName>
        <fullName evidence="5">Acyl-CoA reductase-like NAD-dependent aldehyde dehydrogenase</fullName>
    </submittedName>
</protein>
<feature type="domain" description="Aldehyde dehydrogenase" evidence="4">
    <location>
        <begin position="39"/>
        <end position="500"/>
    </location>
</feature>
<dbReference type="Gene3D" id="3.40.309.10">
    <property type="entry name" value="Aldehyde Dehydrogenase, Chain A, domain 2"/>
    <property type="match status" value="1"/>
</dbReference>
<dbReference type="GO" id="GO:0016620">
    <property type="term" value="F:oxidoreductase activity, acting on the aldehyde or oxo group of donors, NAD or NADP as acceptor"/>
    <property type="evidence" value="ECO:0007669"/>
    <property type="project" value="InterPro"/>
</dbReference>
<proteinExistence type="inferred from homology"/>
<dbReference type="PROSITE" id="PS00070">
    <property type="entry name" value="ALDEHYDE_DEHYDR_CYS"/>
    <property type="match status" value="1"/>
</dbReference>
<dbReference type="AlphaFoldDB" id="A0A316FWA7"/>
<gene>
    <name evidence="5" type="ORF">BC793_101631</name>
</gene>
<dbReference type="Proteomes" id="UP000245697">
    <property type="component" value="Unassembled WGS sequence"/>
</dbReference>
<dbReference type="PANTHER" id="PTHR42986">
    <property type="entry name" value="BENZALDEHYDE DEHYDROGENASE YFMT"/>
    <property type="match status" value="1"/>
</dbReference>
<keyword evidence="6" id="KW-1185">Reference proteome</keyword>
<evidence type="ECO:0000256" key="1">
    <source>
        <dbReference type="ARBA" id="ARBA00009986"/>
    </source>
</evidence>
<keyword evidence="2" id="KW-0560">Oxidoreductase</keyword>
<dbReference type="InterPro" id="IPR016162">
    <property type="entry name" value="Ald_DH_N"/>
</dbReference>
<dbReference type="PANTHER" id="PTHR42986:SF1">
    <property type="entry name" value="BENZALDEHYDE DEHYDROGENASE YFMT"/>
    <property type="match status" value="1"/>
</dbReference>
<name>A0A316FWA7_9ACTN</name>
<dbReference type="Pfam" id="PF00171">
    <property type="entry name" value="Aldedh"/>
    <property type="match status" value="1"/>
</dbReference>
<comment type="similarity">
    <text evidence="1">Belongs to the aldehyde dehydrogenase family.</text>
</comment>
<sequence>MAQPNPPFELSERRRLRSDTIGDAMDRAIDVRHHIGGDWLDSAGGRTYPKTDPWTGALFAEVAAGDAEDALAAVTAADAAFPAWSDSLPIERQQVLLRAADALDRRRDEVRGLLAAETGCGVHFAEVQLDFCVNLLRQAAALAYAPAGQVLPSDLAGTRALAIRRPVGVVAAIAPWNASLVLAGRAVVAPIATGNTVVLKPSEEAPYTGGAFWAALLSEAGLPAGVLNVVTHAPGEAGAVAEALIADPRVRRISFTGSTVTGRRIAETAGRHLKRAVLQLGGHNPLLVLADAPLDRAVDAAIYGAFVHSGQTCMCARRIIVDRALFDDFAVRFVARAAALPVGDPTDPATVVGPVVNEWALSLLERRVREAVDQGARLLTGGVPAGRCFPPTVLADVPPTSELAFDETFGPVVLLEACDGAEDALRRANATDFGLTAGIITGDPYRGLDLACRLRAGIVHVNDQPVNDQPQMPFGGVKDSGAGRFGIGFAAEEFTEVQWVSARQEPRRYPF</sequence>
<evidence type="ECO:0000313" key="6">
    <source>
        <dbReference type="Proteomes" id="UP000245697"/>
    </source>
</evidence>
<keyword evidence="3" id="KW-0520">NAD</keyword>
<evidence type="ECO:0000256" key="3">
    <source>
        <dbReference type="ARBA" id="ARBA00023027"/>
    </source>
</evidence>
<dbReference type="EMBL" id="QGGR01000001">
    <property type="protein sequence ID" value="PWK52622.1"/>
    <property type="molecule type" value="Genomic_DNA"/>
</dbReference>
<dbReference type="SUPFAM" id="SSF53720">
    <property type="entry name" value="ALDH-like"/>
    <property type="match status" value="1"/>
</dbReference>
<reference evidence="5 6" key="1">
    <citation type="submission" date="2018-05" db="EMBL/GenBank/DDBJ databases">
        <title>Genomic Encyclopedia of Archaeal and Bacterial Type Strains, Phase II (KMG-II): from individual species to whole genera.</title>
        <authorList>
            <person name="Goeker M."/>
        </authorList>
    </citation>
    <scope>NUCLEOTIDE SEQUENCE [LARGE SCALE GENOMIC DNA]</scope>
    <source>
        <strain evidence="5 6">DSM 45184</strain>
    </source>
</reference>
<dbReference type="InterPro" id="IPR016161">
    <property type="entry name" value="Ald_DH/histidinol_DH"/>
</dbReference>